<dbReference type="InterPro" id="IPR027512">
    <property type="entry name" value="EIF3A"/>
</dbReference>
<dbReference type="PANTHER" id="PTHR14005">
    <property type="entry name" value="EUKARYOTIC TRANSLATION INITIATION FACTOR 3, THETA SUBUNIT"/>
    <property type="match status" value="1"/>
</dbReference>
<keyword evidence="4" id="KW-0175">Coiled coil</keyword>
<dbReference type="FunCoup" id="A0A024GGB3">
    <property type="interactions" value="482"/>
</dbReference>
<dbReference type="GO" id="GO:0071540">
    <property type="term" value="C:eukaryotic translation initiation factor 3 complex, eIF3e"/>
    <property type="evidence" value="ECO:0007669"/>
    <property type="project" value="TreeGrafter"/>
</dbReference>
<dbReference type="Gene3D" id="1.25.40.860">
    <property type="match status" value="2"/>
</dbReference>
<evidence type="ECO:0000313" key="7">
    <source>
        <dbReference type="EMBL" id="CCI45573.1"/>
    </source>
</evidence>
<dbReference type="OrthoDB" id="18884at2759"/>
<evidence type="ECO:0000256" key="5">
    <source>
        <dbReference type="SAM" id="MobiDB-lite"/>
    </source>
</evidence>
<dbReference type="InParanoid" id="A0A024GGB3"/>
<dbReference type="Proteomes" id="UP000053237">
    <property type="component" value="Unassembled WGS sequence"/>
</dbReference>
<dbReference type="GO" id="GO:0071541">
    <property type="term" value="C:eukaryotic translation initiation factor 3 complex, eIF3m"/>
    <property type="evidence" value="ECO:0007669"/>
    <property type="project" value="TreeGrafter"/>
</dbReference>
<dbReference type="Pfam" id="PF22591">
    <property type="entry name" value="eIF3a_PCI_TPR-like"/>
    <property type="match status" value="1"/>
</dbReference>
<dbReference type="PANTHER" id="PTHR14005:SF0">
    <property type="entry name" value="EUKARYOTIC TRANSLATION INITIATION FACTOR 3 SUBUNIT A"/>
    <property type="match status" value="1"/>
</dbReference>
<reference evidence="7 8" key="1">
    <citation type="submission" date="2012-05" db="EMBL/GenBank/DDBJ databases">
        <title>Recombination and specialization in a pathogen metapopulation.</title>
        <authorList>
            <person name="Gardiner A."/>
            <person name="Kemen E."/>
            <person name="Schultz-Larsen T."/>
            <person name="MacLean D."/>
            <person name="Van Oosterhout C."/>
            <person name="Jones J.D.G."/>
        </authorList>
    </citation>
    <scope>NUCLEOTIDE SEQUENCE [LARGE SCALE GENOMIC DNA]</scope>
    <source>
        <strain evidence="7 8">Ac Nc2</strain>
    </source>
</reference>
<evidence type="ECO:0000259" key="6">
    <source>
        <dbReference type="Pfam" id="PF22591"/>
    </source>
</evidence>
<dbReference type="EMBL" id="CAIX01000101">
    <property type="protein sequence ID" value="CCI45573.1"/>
    <property type="molecule type" value="Genomic_DNA"/>
</dbReference>
<keyword evidence="3" id="KW-0648">Protein biosynthesis</keyword>
<dbReference type="Gene3D" id="4.10.860.10">
    <property type="entry name" value="UVR domain"/>
    <property type="match status" value="1"/>
</dbReference>
<evidence type="ECO:0000256" key="2">
    <source>
        <dbReference type="ARBA" id="ARBA00022540"/>
    </source>
</evidence>
<sequence>MANLHRPENALKRAKELLTIPNIDAGVLLRTKKSALETLHDALSAKYQRTWLPAHEELIILYLDICIELQLERVAKGGLHQYRNLSIQQNPASLEKVILHLITETDRKLSQARDESNERVIQTGSRVDLEGLQSPESAMLLATNFDNVSDRSDRELVVPWLRFMWEIFRHVLDTLKNNSKSEQLYKTVALKAFDFCVTYARKIEFRRLCEILRHHLVNLQKHTTAPTDQSTRQLRAWDGFTSSSVENLLEIRYHQVSVAIKLELYSEAFRTVDDINVIMGLIDELPNEKLILEYYEKLADIFLVSDNFLFHAFALHKCYMLKSESIGQKAVSLLPPFSEAEQKQLATKVSLAALSIPFIDFENTGTAVLDDDNSGGISLQNAGGANGSVALREKNARMASLMAFVSIPTREDLIDAIETSGIIHKAIPDVQALYRHLEMEEIDPLQIVQLVKVFLDKLRSTQASLSGYIASIEKLLVRRVLFQLTRVYSTVTIDHLKSIFHGLDVTYEEIEQLIVRSRSLSTVSQSSAHNVPTTYGKAKQYDAGSSSGHANTISVMPKIKIRIDHIQKCIRFNDAIELEANPTQLCALGERLAQALNRLHPDQRRADVRTKVFSQARRHLNETRRAMLSRGELIERKKEEFELLQQEKQKLLERKREEYENVRQILEKARIDKETLRREMEKKQRIKEEIALKETKQALNQLGRNDLDAMDLENINREKIDELMKKAKMKAQRAKEEAQRKIRENARRLDYIIRATREVEQPVLQQQFIKAKQDAKINYEKSKEERIKNAREEHENGLKEKERLLPAQEIILEFETAHFRRRLEEFKLISEEQRKAALLAKLQKRVANAKARFEDEKAKAEELLEQQQAEELARQKELELENEEKAREEAKRAEMQRLEDQRKRAEELRIEEQQKREEEQRMQEQSKRDAEMKQERQPTRSYGAGADEGQGRWSRTGYKSSRDPPSEKPWERQGAPASTAWSGIRRGDRDRDSQRPDRLQDDQGRDRGSYRRPGDRDSSRPDRGIDDQDRERFFHRPNDRSERKQDVPNREQGWRSNDRDSGGYRKPIRDTDRTIEKGVWRKDRSDSGSVQREGSNIDETNSAREDKGAYQAPRKRDQPPPRDRVSAPNSRWR</sequence>
<name>A0A024GGB3_9STRA</name>
<evidence type="ECO:0000313" key="8">
    <source>
        <dbReference type="Proteomes" id="UP000053237"/>
    </source>
</evidence>
<feature type="compositionally biased region" description="Basic and acidic residues" evidence="5">
    <location>
        <begin position="960"/>
        <end position="971"/>
    </location>
</feature>
<dbReference type="GO" id="GO:0003743">
    <property type="term" value="F:translation initiation factor activity"/>
    <property type="evidence" value="ECO:0007669"/>
    <property type="project" value="UniProtKB-KW"/>
</dbReference>
<proteinExistence type="predicted"/>
<keyword evidence="8" id="KW-1185">Reference proteome</keyword>
<dbReference type="InterPro" id="IPR054711">
    <property type="entry name" value="eIF3a_PCI_TPR-like"/>
</dbReference>
<feature type="domain" description="eIF3a PCI" evidence="6">
    <location>
        <begin position="8"/>
        <end position="440"/>
    </location>
</feature>
<feature type="coiled-coil region" evidence="4">
    <location>
        <begin position="634"/>
        <end position="748"/>
    </location>
</feature>
<dbReference type="STRING" id="65357.A0A024GGB3"/>
<feature type="compositionally biased region" description="Basic and acidic residues" evidence="5">
    <location>
        <begin position="874"/>
        <end position="938"/>
    </location>
</feature>
<feature type="compositionally biased region" description="Basic and acidic residues" evidence="5">
    <location>
        <begin position="1101"/>
        <end position="1125"/>
    </location>
</feature>
<dbReference type="GO" id="GO:0003729">
    <property type="term" value="F:mRNA binding"/>
    <property type="evidence" value="ECO:0007669"/>
    <property type="project" value="TreeGrafter"/>
</dbReference>
<evidence type="ECO:0000256" key="1">
    <source>
        <dbReference type="ARBA" id="ARBA00022490"/>
    </source>
</evidence>
<dbReference type="GO" id="GO:0043614">
    <property type="term" value="C:multi-eIF complex"/>
    <property type="evidence" value="ECO:0007669"/>
    <property type="project" value="TreeGrafter"/>
</dbReference>
<keyword evidence="2" id="KW-0396">Initiation factor</keyword>
<gene>
    <name evidence="7" type="ORF">BN9_064700</name>
</gene>
<dbReference type="GO" id="GO:0001732">
    <property type="term" value="P:formation of cytoplasmic translation initiation complex"/>
    <property type="evidence" value="ECO:0007669"/>
    <property type="project" value="TreeGrafter"/>
</dbReference>
<feature type="compositionally biased region" description="Polar residues" evidence="5">
    <location>
        <begin position="1087"/>
        <end position="1100"/>
    </location>
</feature>
<comment type="caution">
    <text evidence="7">The sequence shown here is derived from an EMBL/GenBank/DDBJ whole genome shotgun (WGS) entry which is preliminary data.</text>
</comment>
<protein>
    <recommendedName>
        <fullName evidence="6">eIF3a PCI domain-containing protein</fullName>
    </recommendedName>
</protein>
<organism evidence="7 8">
    <name type="scientific">Albugo candida</name>
    <dbReference type="NCBI Taxonomy" id="65357"/>
    <lineage>
        <taxon>Eukaryota</taxon>
        <taxon>Sar</taxon>
        <taxon>Stramenopiles</taxon>
        <taxon>Oomycota</taxon>
        <taxon>Peronosporomycetes</taxon>
        <taxon>Albuginales</taxon>
        <taxon>Albuginaceae</taxon>
        <taxon>Albugo</taxon>
    </lineage>
</organism>
<keyword evidence="1" id="KW-0963">Cytoplasm</keyword>
<dbReference type="AlphaFoldDB" id="A0A024GGB3"/>
<evidence type="ECO:0000256" key="3">
    <source>
        <dbReference type="ARBA" id="ARBA00022917"/>
    </source>
</evidence>
<feature type="compositionally biased region" description="Basic and acidic residues" evidence="5">
    <location>
        <begin position="985"/>
        <end position="1086"/>
    </location>
</feature>
<accession>A0A024GGB3</accession>
<evidence type="ECO:0000256" key="4">
    <source>
        <dbReference type="SAM" id="Coils"/>
    </source>
</evidence>
<dbReference type="GO" id="GO:0002188">
    <property type="term" value="P:translation reinitiation"/>
    <property type="evidence" value="ECO:0007669"/>
    <property type="project" value="TreeGrafter"/>
</dbReference>
<feature type="region of interest" description="Disordered" evidence="5">
    <location>
        <begin position="874"/>
        <end position="1133"/>
    </location>
</feature>